<accession>A0ABY3XGW6</accession>
<evidence type="ECO:0000313" key="2">
    <source>
        <dbReference type="Proteomes" id="UP000829194"/>
    </source>
</evidence>
<dbReference type="Proteomes" id="UP000829194">
    <property type="component" value="Chromosome"/>
</dbReference>
<keyword evidence="2" id="KW-1185">Reference proteome</keyword>
<dbReference type="EMBL" id="CP093547">
    <property type="protein sequence ID" value="UNP30885.1"/>
    <property type="molecule type" value="Genomic_DNA"/>
</dbReference>
<sequence>MWAKPSLRALGRELRRTYLDALPEGVLRECLSVWEREGGVTASWHPAEEGLSIDLHADGRMTAWAKTNTVGPGYHAFLVELLDRIAAQWGVRWNWDEAAAAGEGDECGYALARDAKHLQAQMAGWLHTVAGVLFEHRGAENLFLCMPIGPLPRLPGFVGSPMGIWSESRLRQIAENRDAAGAASPDFFPWWTPGFGADFWSGLARVGVWCDVAWVGPRDQNERDTLRRVLDYDRRAAALDPAHALDASLRDELHWLLDRGAEIELPHREGPGYKRLPTRHCLYGGPWSVEVPGHFIEHVLNDGNNLQYVGDRRAVYVSSLSITSADASLPPAAELLETAGRGEPADLSWTQDAIIASARWEDDPADSARHLYAAFAVDGQLLLLTISNEIGAPRDWAEAVARSVRRAE</sequence>
<name>A0ABY3XGW6_9GAMM</name>
<gene>
    <name evidence="1" type="ORF">MOV92_06445</name>
</gene>
<evidence type="ECO:0000313" key="1">
    <source>
        <dbReference type="EMBL" id="UNP30885.1"/>
    </source>
</evidence>
<protein>
    <submittedName>
        <fullName evidence="1">Uncharacterized protein</fullName>
    </submittedName>
</protein>
<reference evidence="1 2" key="1">
    <citation type="submission" date="2022-03" db="EMBL/GenBank/DDBJ databases">
        <title>Complete genome sequence of Lysobacter capsici VKM B-2533 and Lysobacter gummosus 10.1.1, promising sources of lytic agents.</title>
        <authorList>
            <person name="Tarlachkov S.V."/>
            <person name="Kudryakova I.V."/>
            <person name="Afoshin A.S."/>
            <person name="Leontyevskaya E.A."/>
            <person name="Leontyevskaya N.V."/>
        </authorList>
    </citation>
    <scope>NUCLEOTIDE SEQUENCE [LARGE SCALE GENOMIC DNA]</scope>
    <source>
        <strain evidence="1 2">10.1.1</strain>
    </source>
</reference>
<organism evidence="1 2">
    <name type="scientific">Lysobacter gummosus</name>
    <dbReference type="NCBI Taxonomy" id="262324"/>
    <lineage>
        <taxon>Bacteria</taxon>
        <taxon>Pseudomonadati</taxon>
        <taxon>Pseudomonadota</taxon>
        <taxon>Gammaproteobacteria</taxon>
        <taxon>Lysobacterales</taxon>
        <taxon>Lysobacteraceae</taxon>
        <taxon>Lysobacter</taxon>
    </lineage>
</organism>
<proteinExistence type="predicted"/>
<dbReference type="RefSeq" id="WP_057942072.1">
    <property type="nucleotide sequence ID" value="NZ_CP011131.1"/>
</dbReference>